<dbReference type="PROSITE" id="PS50287">
    <property type="entry name" value="SRCR_2"/>
    <property type="match status" value="1"/>
</dbReference>
<sequence length="121" mass="12722">ISVLAVLAELRLANGPSRCQGRVEILYNGSWGTVCDDDWDIVDANVVCRQLGCGHAIALPAPMTFGQGSGPIFLDNVDCKGQEAPILSACYSLGWGIHNCGHHEDAGVICMGNGALIQSEP</sequence>
<dbReference type="Ensembl" id="ENSPCLT00000006499.1">
    <property type="protein sequence ID" value="ENSPCLP00000004644.1"/>
    <property type="gene ID" value="ENSPCLG00000004014.1"/>
</dbReference>
<evidence type="ECO:0000256" key="4">
    <source>
        <dbReference type="ARBA" id="ARBA00022737"/>
    </source>
</evidence>
<dbReference type="InterPro" id="IPR001190">
    <property type="entry name" value="SRCR"/>
</dbReference>
<keyword evidence="4" id="KW-0677">Repeat</keyword>
<dbReference type="PANTHER" id="PTHR48071:SF15">
    <property type="entry name" value="SRCR DOMAIN-CONTAINING PROTEIN"/>
    <property type="match status" value="1"/>
</dbReference>
<keyword evidence="2" id="KW-0964">Secreted</keyword>
<dbReference type="SUPFAM" id="SSF56487">
    <property type="entry name" value="SRCR-like"/>
    <property type="match status" value="1"/>
</dbReference>
<protein>
    <submittedName>
        <fullName evidence="9">Scavenger receptor cysteine rich family member with 4 domains</fullName>
    </submittedName>
</protein>
<dbReference type="InterPro" id="IPR036772">
    <property type="entry name" value="SRCR-like_dom_sf"/>
</dbReference>
<dbReference type="AlphaFoldDB" id="A0A669PAG1"/>
<evidence type="ECO:0000256" key="3">
    <source>
        <dbReference type="ARBA" id="ARBA00022729"/>
    </source>
</evidence>
<dbReference type="GO" id="GO:0004252">
    <property type="term" value="F:serine-type endopeptidase activity"/>
    <property type="evidence" value="ECO:0007669"/>
    <property type="project" value="TreeGrafter"/>
</dbReference>
<proteinExistence type="predicted"/>
<evidence type="ECO:0000256" key="7">
    <source>
        <dbReference type="PROSITE-ProRule" id="PRU00196"/>
    </source>
</evidence>
<dbReference type="Proteomes" id="UP000472261">
    <property type="component" value="Unplaced"/>
</dbReference>
<dbReference type="Gene3D" id="3.10.250.10">
    <property type="entry name" value="SRCR-like domain"/>
    <property type="match status" value="1"/>
</dbReference>
<keyword evidence="6" id="KW-0325">Glycoprotein</keyword>
<comment type="subcellular location">
    <subcellularLocation>
        <location evidence="1">Secreted</location>
    </subcellularLocation>
</comment>
<accession>A0A669PAG1</accession>
<dbReference type="PANTHER" id="PTHR48071">
    <property type="entry name" value="SRCR DOMAIN-CONTAINING PROTEIN"/>
    <property type="match status" value="1"/>
</dbReference>
<keyword evidence="10" id="KW-1185">Reference proteome</keyword>
<feature type="domain" description="SRCR" evidence="8">
    <location>
        <begin position="10"/>
        <end position="111"/>
    </location>
</feature>
<keyword evidence="5" id="KW-1015">Disulfide bond</keyword>
<evidence type="ECO:0000313" key="9">
    <source>
        <dbReference type="Ensembl" id="ENSPCLP00000004644.1"/>
    </source>
</evidence>
<dbReference type="PRINTS" id="PR00258">
    <property type="entry name" value="SPERACTRCPTR"/>
</dbReference>
<keyword evidence="3" id="KW-0732">Signal</keyword>
<evidence type="ECO:0000256" key="5">
    <source>
        <dbReference type="ARBA" id="ARBA00023157"/>
    </source>
</evidence>
<dbReference type="GO" id="GO:0005886">
    <property type="term" value="C:plasma membrane"/>
    <property type="evidence" value="ECO:0007669"/>
    <property type="project" value="TreeGrafter"/>
</dbReference>
<dbReference type="GO" id="GO:0005615">
    <property type="term" value="C:extracellular space"/>
    <property type="evidence" value="ECO:0007669"/>
    <property type="project" value="TreeGrafter"/>
</dbReference>
<organism evidence="9 10">
    <name type="scientific">Phasianus colchicus</name>
    <name type="common">Common pheasant</name>
    <dbReference type="NCBI Taxonomy" id="9054"/>
    <lineage>
        <taxon>Eukaryota</taxon>
        <taxon>Metazoa</taxon>
        <taxon>Chordata</taxon>
        <taxon>Craniata</taxon>
        <taxon>Vertebrata</taxon>
        <taxon>Euteleostomi</taxon>
        <taxon>Archelosauria</taxon>
        <taxon>Archosauria</taxon>
        <taxon>Dinosauria</taxon>
        <taxon>Saurischia</taxon>
        <taxon>Theropoda</taxon>
        <taxon>Coelurosauria</taxon>
        <taxon>Aves</taxon>
        <taxon>Neognathae</taxon>
        <taxon>Galloanserae</taxon>
        <taxon>Galliformes</taxon>
        <taxon>Phasianidae</taxon>
        <taxon>Phasianinae</taxon>
        <taxon>Phasianus</taxon>
    </lineage>
</organism>
<name>A0A669PAG1_PHACC</name>
<evidence type="ECO:0000256" key="2">
    <source>
        <dbReference type="ARBA" id="ARBA00022525"/>
    </source>
</evidence>
<reference evidence="9" key="2">
    <citation type="submission" date="2025-09" db="UniProtKB">
        <authorList>
            <consortium name="Ensembl"/>
        </authorList>
    </citation>
    <scope>IDENTIFICATION</scope>
</reference>
<dbReference type="GO" id="GO:0031638">
    <property type="term" value="P:zymogen activation"/>
    <property type="evidence" value="ECO:0007669"/>
    <property type="project" value="TreeGrafter"/>
</dbReference>
<dbReference type="Pfam" id="PF00530">
    <property type="entry name" value="SRCR"/>
    <property type="match status" value="1"/>
</dbReference>
<dbReference type="PROSITE" id="PS00420">
    <property type="entry name" value="SRCR_1"/>
    <property type="match status" value="1"/>
</dbReference>
<evidence type="ECO:0000313" key="10">
    <source>
        <dbReference type="Proteomes" id="UP000472261"/>
    </source>
</evidence>
<dbReference type="SMART" id="SM00202">
    <property type="entry name" value="SR"/>
    <property type="match status" value="1"/>
</dbReference>
<evidence type="ECO:0000259" key="8">
    <source>
        <dbReference type="PROSITE" id="PS50287"/>
    </source>
</evidence>
<dbReference type="FunFam" id="3.10.250.10:FF:000003">
    <property type="entry name" value="Deleted in malignant brain tumors 1"/>
    <property type="match status" value="1"/>
</dbReference>
<evidence type="ECO:0000256" key="1">
    <source>
        <dbReference type="ARBA" id="ARBA00004613"/>
    </source>
</evidence>
<reference evidence="9" key="1">
    <citation type="submission" date="2025-08" db="UniProtKB">
        <authorList>
            <consortium name="Ensembl"/>
        </authorList>
    </citation>
    <scope>IDENTIFICATION</scope>
</reference>
<comment type="caution">
    <text evidence="7">Lacks conserved residue(s) required for the propagation of feature annotation.</text>
</comment>
<evidence type="ECO:0000256" key="6">
    <source>
        <dbReference type="ARBA" id="ARBA00023180"/>
    </source>
</evidence>